<dbReference type="CDD" id="cd00520">
    <property type="entry name" value="RRF"/>
    <property type="match status" value="1"/>
</dbReference>
<proteinExistence type="inferred from homology"/>
<accession>C7LXX5</accession>
<evidence type="ECO:0000313" key="6">
    <source>
        <dbReference type="Proteomes" id="UP000000771"/>
    </source>
</evidence>
<feature type="domain" description="Ribosome recycling factor" evidence="4">
    <location>
        <begin position="26"/>
        <end position="188"/>
    </location>
</feature>
<dbReference type="InterPro" id="IPR023584">
    <property type="entry name" value="Ribosome_recyc_fac_dom"/>
</dbReference>
<dbReference type="EMBL" id="CP001631">
    <property type="protein sequence ID" value="ACU53583.1"/>
    <property type="molecule type" value="Genomic_DNA"/>
</dbReference>
<evidence type="ECO:0000259" key="4">
    <source>
        <dbReference type="Pfam" id="PF01765"/>
    </source>
</evidence>
<name>C7LXX5_ACIFD</name>
<dbReference type="GO" id="GO:0043023">
    <property type="term" value="F:ribosomal large subunit binding"/>
    <property type="evidence" value="ECO:0007669"/>
    <property type="project" value="TreeGrafter"/>
</dbReference>
<dbReference type="OrthoDB" id="9804006at2"/>
<sequence>MADPVDIDAELAAFEDRMAKAVRHTEEEFATVRTGRAQAALLDGIVVEYYGERVPLRQLASVTTPDPHSLLIAPYDRNAMGAMERAIRDSDLGVNPTNDGSVIRIAIAPLTEERRRELVKVVRKRAEEGRVAIRGVRRQAKQHFESLQRQGSLTTDDLADIERSLDRLTARFVGELDRALEVKEHDLLEV</sequence>
<dbReference type="HAMAP" id="MF_00040">
    <property type="entry name" value="RRF"/>
    <property type="match status" value="1"/>
</dbReference>
<dbReference type="FunFam" id="3.30.1360.40:FF:000001">
    <property type="entry name" value="Ribosome-recycling factor"/>
    <property type="match status" value="1"/>
</dbReference>
<dbReference type="STRING" id="525909.Afer_0629"/>
<dbReference type="RefSeq" id="WP_015798078.1">
    <property type="nucleotide sequence ID" value="NC_013124.1"/>
</dbReference>
<comment type="function">
    <text evidence="3">Responsible for the release of ribosomes from messenger RNA at the termination of protein biosynthesis. May increase the efficiency of translation by recycling ribosomes from one round of translation to another.</text>
</comment>
<keyword evidence="6" id="KW-1185">Reference proteome</keyword>
<dbReference type="Gene3D" id="3.30.1360.40">
    <property type="match status" value="1"/>
</dbReference>
<dbReference type="Gene3D" id="1.10.132.20">
    <property type="entry name" value="Ribosome-recycling factor"/>
    <property type="match status" value="1"/>
</dbReference>
<organism evidence="5 6">
    <name type="scientific">Acidimicrobium ferrooxidans (strain DSM 10331 / JCM 15462 / NBRC 103882 / ICP)</name>
    <dbReference type="NCBI Taxonomy" id="525909"/>
    <lineage>
        <taxon>Bacteria</taxon>
        <taxon>Bacillati</taxon>
        <taxon>Actinomycetota</taxon>
        <taxon>Acidimicrobiia</taxon>
        <taxon>Acidimicrobiales</taxon>
        <taxon>Acidimicrobiaceae</taxon>
        <taxon>Acidimicrobium</taxon>
    </lineage>
</organism>
<dbReference type="AlphaFoldDB" id="C7LXX5"/>
<evidence type="ECO:0000313" key="5">
    <source>
        <dbReference type="EMBL" id="ACU53583.1"/>
    </source>
</evidence>
<dbReference type="PANTHER" id="PTHR20982">
    <property type="entry name" value="RIBOSOME RECYCLING FACTOR"/>
    <property type="match status" value="1"/>
</dbReference>
<dbReference type="Proteomes" id="UP000000771">
    <property type="component" value="Chromosome"/>
</dbReference>
<dbReference type="NCBIfam" id="TIGR00496">
    <property type="entry name" value="frr"/>
    <property type="match status" value="1"/>
</dbReference>
<dbReference type="InterPro" id="IPR002661">
    <property type="entry name" value="Ribosome_recyc_fac"/>
</dbReference>
<comment type="similarity">
    <text evidence="1 3">Belongs to the RRF family.</text>
</comment>
<dbReference type="Pfam" id="PF01765">
    <property type="entry name" value="RRF"/>
    <property type="match status" value="1"/>
</dbReference>
<comment type="subcellular location">
    <subcellularLocation>
        <location evidence="3">Cytoplasm</location>
    </subcellularLocation>
</comment>
<dbReference type="InterPro" id="IPR036191">
    <property type="entry name" value="RRF_sf"/>
</dbReference>
<evidence type="ECO:0000256" key="3">
    <source>
        <dbReference type="HAMAP-Rule" id="MF_00040"/>
    </source>
</evidence>
<dbReference type="GO" id="GO:0006415">
    <property type="term" value="P:translational termination"/>
    <property type="evidence" value="ECO:0007669"/>
    <property type="project" value="UniProtKB-UniRule"/>
</dbReference>
<keyword evidence="2 3" id="KW-0648">Protein biosynthesis</keyword>
<dbReference type="GO" id="GO:0005737">
    <property type="term" value="C:cytoplasm"/>
    <property type="evidence" value="ECO:0007669"/>
    <property type="project" value="UniProtKB-SubCell"/>
</dbReference>
<evidence type="ECO:0000256" key="2">
    <source>
        <dbReference type="ARBA" id="ARBA00022917"/>
    </source>
</evidence>
<dbReference type="KEGG" id="afo:Afer_0629"/>
<reference evidence="5 6" key="1">
    <citation type="journal article" date="2009" name="Stand. Genomic Sci.">
        <title>Complete genome sequence of Acidimicrobium ferrooxidans type strain (ICP).</title>
        <authorList>
            <person name="Clum A."/>
            <person name="Nolan M."/>
            <person name="Lang E."/>
            <person name="Glavina Del Rio T."/>
            <person name="Tice H."/>
            <person name="Copeland A."/>
            <person name="Cheng J.F."/>
            <person name="Lucas S."/>
            <person name="Chen F."/>
            <person name="Bruce D."/>
            <person name="Goodwin L."/>
            <person name="Pitluck S."/>
            <person name="Ivanova N."/>
            <person name="Mavrommatis K."/>
            <person name="Mikhailova N."/>
            <person name="Pati A."/>
            <person name="Chen A."/>
            <person name="Palaniappan K."/>
            <person name="Goker M."/>
            <person name="Spring S."/>
            <person name="Land M."/>
            <person name="Hauser L."/>
            <person name="Chang Y.J."/>
            <person name="Jeffries C.C."/>
            <person name="Chain P."/>
            <person name="Bristow J."/>
            <person name="Eisen J.A."/>
            <person name="Markowitz V."/>
            <person name="Hugenholtz P."/>
            <person name="Kyrpides N.C."/>
            <person name="Klenk H.P."/>
            <person name="Lapidus A."/>
        </authorList>
    </citation>
    <scope>NUCLEOTIDE SEQUENCE [LARGE SCALE GENOMIC DNA]</scope>
    <source>
        <strain evidence="6">DSM 10331 / JCM 15462 / NBRC 103882 / ICP</strain>
    </source>
</reference>
<dbReference type="PANTHER" id="PTHR20982:SF3">
    <property type="entry name" value="MITOCHONDRIAL RIBOSOME RECYCLING FACTOR PSEUDO 1"/>
    <property type="match status" value="1"/>
</dbReference>
<evidence type="ECO:0000256" key="1">
    <source>
        <dbReference type="ARBA" id="ARBA00005912"/>
    </source>
</evidence>
<gene>
    <name evidence="3" type="primary">frr</name>
    <name evidence="5" type="ordered locus">Afer_0629</name>
</gene>
<dbReference type="HOGENOM" id="CLU_073981_2_0_11"/>
<dbReference type="eggNOG" id="COG0233">
    <property type="taxonomic scope" value="Bacteria"/>
</dbReference>
<protein>
    <recommendedName>
        <fullName evidence="3">Ribosome-recycling factor</fullName>
        <shortName evidence="3">RRF</shortName>
    </recommendedName>
    <alternativeName>
        <fullName evidence="3">Ribosome-releasing factor</fullName>
    </alternativeName>
</protein>
<dbReference type="SUPFAM" id="SSF55194">
    <property type="entry name" value="Ribosome recycling factor, RRF"/>
    <property type="match status" value="1"/>
</dbReference>
<keyword evidence="3" id="KW-0963">Cytoplasm</keyword>